<protein>
    <recommendedName>
        <fullName evidence="4">Type IX secretion system membrane protein, PorP/SprF family</fullName>
    </recommendedName>
</protein>
<dbReference type="Pfam" id="PF11751">
    <property type="entry name" value="PorP_SprF"/>
    <property type="match status" value="1"/>
</dbReference>
<dbReference type="InterPro" id="IPR019861">
    <property type="entry name" value="PorP/SprF_Bacteroidetes"/>
</dbReference>
<gene>
    <name evidence="2" type="ORF">GCM10023188_32890</name>
</gene>
<evidence type="ECO:0000256" key="1">
    <source>
        <dbReference type="SAM" id="SignalP"/>
    </source>
</evidence>
<keyword evidence="3" id="KW-1185">Reference proteome</keyword>
<sequence>MKKFILSISLILYMIGVQAQNRKQIAGFTQFKQFYNPSLTGYEGSVVRSLYRNQWTGFEDAPKTLLATGEIDVQMLGKRNNGYRFNGNGRDDLEVGAKHALGLTLLYDQFGPSKESQVGLSYGSGIRLSEGLRMRWGTALTYRMQRLDGSSLTVDQENDPRYTEVLGNSNRSGSMDLNIGLALTAARYYIGYGMQDVTAGSVVSTGDDFLNEMYTRKHVVQAGYRANITGQFGFTLNGIYQYDSLLKSTVEGQVKAVYQNMFWVGGGYRNDQAYNLGAGLNLDQLYIGYAYETPFQEARAINKATNEITLAYKLLSGKSKRQSEQPLLW</sequence>
<dbReference type="EMBL" id="BAABHC010000016">
    <property type="protein sequence ID" value="GAA4438023.1"/>
    <property type="molecule type" value="Genomic_DNA"/>
</dbReference>
<organism evidence="2 3">
    <name type="scientific">Pontibacter saemangeumensis</name>
    <dbReference type="NCBI Taxonomy" id="1084525"/>
    <lineage>
        <taxon>Bacteria</taxon>
        <taxon>Pseudomonadati</taxon>
        <taxon>Bacteroidota</taxon>
        <taxon>Cytophagia</taxon>
        <taxon>Cytophagales</taxon>
        <taxon>Hymenobacteraceae</taxon>
        <taxon>Pontibacter</taxon>
    </lineage>
</organism>
<reference evidence="3" key="1">
    <citation type="journal article" date="2019" name="Int. J. Syst. Evol. Microbiol.">
        <title>The Global Catalogue of Microorganisms (GCM) 10K type strain sequencing project: providing services to taxonomists for standard genome sequencing and annotation.</title>
        <authorList>
            <consortium name="The Broad Institute Genomics Platform"/>
            <consortium name="The Broad Institute Genome Sequencing Center for Infectious Disease"/>
            <person name="Wu L."/>
            <person name="Ma J."/>
        </authorList>
    </citation>
    <scope>NUCLEOTIDE SEQUENCE [LARGE SCALE GENOMIC DNA]</scope>
    <source>
        <strain evidence="3">JCM 17926</strain>
    </source>
</reference>
<feature type="signal peptide" evidence="1">
    <location>
        <begin position="1"/>
        <end position="19"/>
    </location>
</feature>
<dbReference type="RefSeq" id="WP_345160619.1">
    <property type="nucleotide sequence ID" value="NZ_BAABHC010000016.1"/>
</dbReference>
<evidence type="ECO:0000313" key="3">
    <source>
        <dbReference type="Proteomes" id="UP001500552"/>
    </source>
</evidence>
<name>A0ABP8LXC5_9BACT</name>
<dbReference type="Proteomes" id="UP001500552">
    <property type="component" value="Unassembled WGS sequence"/>
</dbReference>
<keyword evidence="1" id="KW-0732">Signal</keyword>
<accession>A0ABP8LXC5</accession>
<proteinExistence type="predicted"/>
<comment type="caution">
    <text evidence="2">The sequence shown here is derived from an EMBL/GenBank/DDBJ whole genome shotgun (WGS) entry which is preliminary data.</text>
</comment>
<feature type="chain" id="PRO_5045630490" description="Type IX secretion system membrane protein, PorP/SprF family" evidence="1">
    <location>
        <begin position="20"/>
        <end position="329"/>
    </location>
</feature>
<dbReference type="NCBIfam" id="TIGR03519">
    <property type="entry name" value="T9SS_PorP_fam"/>
    <property type="match status" value="1"/>
</dbReference>
<evidence type="ECO:0008006" key="4">
    <source>
        <dbReference type="Google" id="ProtNLM"/>
    </source>
</evidence>
<evidence type="ECO:0000313" key="2">
    <source>
        <dbReference type="EMBL" id="GAA4438023.1"/>
    </source>
</evidence>